<evidence type="ECO:0000256" key="1">
    <source>
        <dbReference type="SAM" id="Phobius"/>
    </source>
</evidence>
<organism evidence="2 3">
    <name type="scientific">Acanthopleuribacter pedis</name>
    <dbReference type="NCBI Taxonomy" id="442870"/>
    <lineage>
        <taxon>Bacteria</taxon>
        <taxon>Pseudomonadati</taxon>
        <taxon>Acidobacteriota</taxon>
        <taxon>Holophagae</taxon>
        <taxon>Acanthopleuribacterales</taxon>
        <taxon>Acanthopleuribacteraceae</taxon>
        <taxon>Acanthopleuribacter</taxon>
    </lineage>
</organism>
<keyword evidence="3" id="KW-1185">Reference proteome</keyword>
<proteinExistence type="predicted"/>
<accession>A0A8J7QAI2</accession>
<protein>
    <submittedName>
        <fullName evidence="2">Uncharacterized protein</fullName>
    </submittedName>
</protein>
<feature type="transmembrane region" description="Helical" evidence="1">
    <location>
        <begin position="12"/>
        <end position="31"/>
    </location>
</feature>
<name>A0A8J7QAI2_9BACT</name>
<evidence type="ECO:0000313" key="2">
    <source>
        <dbReference type="EMBL" id="MBO1321841.1"/>
    </source>
</evidence>
<sequence>MRRPAFTLLELQAALFLGVVVASLAGLLLFYEWERQVRVAAEERLQAAVQRADATLQWLLTAAESGEITENRLVCVRDGETWIFDAEGIHHGTSALFAAAVQPVFSDFTVSGSDLRCRLRAQYGGRDRDLILVYRLPPWWSP</sequence>
<keyword evidence="1" id="KW-0812">Transmembrane</keyword>
<reference evidence="2" key="1">
    <citation type="submission" date="2021-03" db="EMBL/GenBank/DDBJ databases">
        <authorList>
            <person name="Wang G."/>
        </authorList>
    </citation>
    <scope>NUCLEOTIDE SEQUENCE</scope>
    <source>
        <strain evidence="2">KCTC 12899</strain>
    </source>
</reference>
<dbReference type="RefSeq" id="WP_207861814.1">
    <property type="nucleotide sequence ID" value="NZ_JAFREP010000028.1"/>
</dbReference>
<keyword evidence="1" id="KW-0472">Membrane</keyword>
<gene>
    <name evidence="2" type="ORF">J3U88_25400</name>
</gene>
<comment type="caution">
    <text evidence="2">The sequence shown here is derived from an EMBL/GenBank/DDBJ whole genome shotgun (WGS) entry which is preliminary data.</text>
</comment>
<dbReference type="AlphaFoldDB" id="A0A8J7QAI2"/>
<dbReference type="Proteomes" id="UP000664417">
    <property type="component" value="Unassembled WGS sequence"/>
</dbReference>
<keyword evidence="1" id="KW-1133">Transmembrane helix</keyword>
<evidence type="ECO:0000313" key="3">
    <source>
        <dbReference type="Proteomes" id="UP000664417"/>
    </source>
</evidence>
<dbReference type="EMBL" id="JAFREP010000028">
    <property type="protein sequence ID" value="MBO1321841.1"/>
    <property type="molecule type" value="Genomic_DNA"/>
</dbReference>